<name>A0ABW9J3X5_9SPHI</name>
<organism evidence="1 2">
    <name type="scientific">Pedobacter ureilyticus</name>
    <dbReference type="NCBI Taxonomy" id="1393051"/>
    <lineage>
        <taxon>Bacteria</taxon>
        <taxon>Pseudomonadati</taxon>
        <taxon>Bacteroidota</taxon>
        <taxon>Sphingobacteriia</taxon>
        <taxon>Sphingobacteriales</taxon>
        <taxon>Sphingobacteriaceae</taxon>
        <taxon>Pedobacter</taxon>
    </lineage>
</organism>
<dbReference type="EMBL" id="SSHJ02000001">
    <property type="protein sequence ID" value="MFN0253947.1"/>
    <property type="molecule type" value="Genomic_DNA"/>
</dbReference>
<reference evidence="1 2" key="1">
    <citation type="submission" date="2024-12" db="EMBL/GenBank/DDBJ databases">
        <authorList>
            <person name="Hu S."/>
        </authorList>
    </citation>
    <scope>NUCLEOTIDE SEQUENCE [LARGE SCALE GENOMIC DNA]</scope>
    <source>
        <strain evidence="1 2">THG-T11</strain>
    </source>
</reference>
<accession>A0ABW9J3X5</accession>
<proteinExistence type="predicted"/>
<comment type="caution">
    <text evidence="1">The sequence shown here is derived from an EMBL/GenBank/DDBJ whole genome shotgun (WGS) entry which is preliminary data.</text>
</comment>
<keyword evidence="2" id="KW-1185">Reference proteome</keyword>
<gene>
    <name evidence="1" type="ORF">E6A44_000075</name>
</gene>
<protein>
    <submittedName>
        <fullName evidence="1">Uncharacterized protein</fullName>
    </submittedName>
</protein>
<dbReference type="Proteomes" id="UP001517247">
    <property type="component" value="Unassembled WGS sequence"/>
</dbReference>
<evidence type="ECO:0000313" key="2">
    <source>
        <dbReference type="Proteomes" id="UP001517247"/>
    </source>
</evidence>
<dbReference type="RefSeq" id="WP_138721138.1">
    <property type="nucleotide sequence ID" value="NZ_SSHJ02000001.1"/>
</dbReference>
<evidence type="ECO:0000313" key="1">
    <source>
        <dbReference type="EMBL" id="MFN0253947.1"/>
    </source>
</evidence>
<sequence>MEKNINTFNLNTGAPGQFRIEVAEGNQGRFFYVKPLENLVYEIMDDQGPIGSIQLDRNDHLHCRNIGCALDMPLLHSIREGIQFHEQWSPRA</sequence>